<dbReference type="AlphaFoldDB" id="A0AAQ3N7K4"/>
<dbReference type="InterPro" id="IPR013103">
    <property type="entry name" value="RVT_2"/>
</dbReference>
<organism evidence="7 8">
    <name type="scientific">Vigna mungo</name>
    <name type="common">Black gram</name>
    <name type="synonym">Phaseolus mungo</name>
    <dbReference type="NCBI Taxonomy" id="3915"/>
    <lineage>
        <taxon>Eukaryota</taxon>
        <taxon>Viridiplantae</taxon>
        <taxon>Streptophyta</taxon>
        <taxon>Embryophyta</taxon>
        <taxon>Tracheophyta</taxon>
        <taxon>Spermatophyta</taxon>
        <taxon>Magnoliopsida</taxon>
        <taxon>eudicotyledons</taxon>
        <taxon>Gunneridae</taxon>
        <taxon>Pentapetalae</taxon>
        <taxon>rosids</taxon>
        <taxon>fabids</taxon>
        <taxon>Fabales</taxon>
        <taxon>Fabaceae</taxon>
        <taxon>Papilionoideae</taxon>
        <taxon>50 kb inversion clade</taxon>
        <taxon>NPAAA clade</taxon>
        <taxon>indigoferoid/millettioid clade</taxon>
        <taxon>Phaseoleae</taxon>
        <taxon>Vigna</taxon>
    </lineage>
</organism>
<evidence type="ECO:0000313" key="8">
    <source>
        <dbReference type="Proteomes" id="UP001374535"/>
    </source>
</evidence>
<dbReference type="InterPro" id="IPR036397">
    <property type="entry name" value="RNaseH_sf"/>
</dbReference>
<dbReference type="InterPro" id="IPR012337">
    <property type="entry name" value="RNaseH-like_sf"/>
</dbReference>
<evidence type="ECO:0000256" key="4">
    <source>
        <dbReference type="ARBA" id="ARBA00022801"/>
    </source>
</evidence>
<evidence type="ECO:0000256" key="1">
    <source>
        <dbReference type="ARBA" id="ARBA00022670"/>
    </source>
</evidence>
<dbReference type="Proteomes" id="UP001374535">
    <property type="component" value="Chromosome 7"/>
</dbReference>
<dbReference type="SUPFAM" id="SSF50630">
    <property type="entry name" value="Acid proteases"/>
    <property type="match status" value="1"/>
</dbReference>
<dbReference type="GO" id="GO:0046872">
    <property type="term" value="F:metal ion binding"/>
    <property type="evidence" value="ECO:0007669"/>
    <property type="project" value="UniProtKB-KW"/>
</dbReference>
<keyword evidence="3" id="KW-0064">Aspartyl protease</keyword>
<gene>
    <name evidence="7" type="ORF">V8G54_025183</name>
</gene>
<keyword evidence="4" id="KW-0378">Hydrolase</keyword>
<keyword evidence="5" id="KW-0175">Coiled coil</keyword>
<dbReference type="Pfam" id="PF00665">
    <property type="entry name" value="rve"/>
    <property type="match status" value="1"/>
</dbReference>
<dbReference type="SUPFAM" id="SSF56672">
    <property type="entry name" value="DNA/RNA polymerases"/>
    <property type="match status" value="1"/>
</dbReference>
<dbReference type="Pfam" id="PF25597">
    <property type="entry name" value="SH3_retrovirus"/>
    <property type="match status" value="1"/>
</dbReference>
<evidence type="ECO:0000256" key="2">
    <source>
        <dbReference type="ARBA" id="ARBA00022723"/>
    </source>
</evidence>
<reference evidence="7 8" key="1">
    <citation type="journal article" date="2023" name="Life. Sci Alliance">
        <title>Evolutionary insights into 3D genome organization and epigenetic landscape of Vigna mungo.</title>
        <authorList>
            <person name="Junaid A."/>
            <person name="Singh B."/>
            <person name="Bhatia S."/>
        </authorList>
    </citation>
    <scope>NUCLEOTIDE SEQUENCE [LARGE SCALE GENOMIC DNA]</scope>
    <source>
        <strain evidence="7">Urdbean</strain>
    </source>
</reference>
<dbReference type="PANTHER" id="PTHR42648:SF21">
    <property type="entry name" value="CYSTEINE-RICH RLK (RECEPTOR-LIKE PROTEIN KINASE) 8"/>
    <property type="match status" value="1"/>
</dbReference>
<dbReference type="InterPro" id="IPR057670">
    <property type="entry name" value="SH3_retrovirus"/>
</dbReference>
<feature type="domain" description="Integrase catalytic" evidence="6">
    <location>
        <begin position="281"/>
        <end position="447"/>
    </location>
</feature>
<dbReference type="Gene3D" id="2.40.70.10">
    <property type="entry name" value="Acid Proteases"/>
    <property type="match status" value="1"/>
</dbReference>
<dbReference type="GO" id="GO:0003676">
    <property type="term" value="F:nucleic acid binding"/>
    <property type="evidence" value="ECO:0007669"/>
    <property type="project" value="InterPro"/>
</dbReference>
<dbReference type="InterPro" id="IPR025724">
    <property type="entry name" value="GAG-pre-integrase_dom"/>
</dbReference>
<dbReference type="GO" id="GO:0006508">
    <property type="term" value="P:proteolysis"/>
    <property type="evidence" value="ECO:0007669"/>
    <property type="project" value="UniProtKB-KW"/>
</dbReference>
<keyword evidence="1" id="KW-0645">Protease</keyword>
<dbReference type="Pfam" id="PF22936">
    <property type="entry name" value="Pol_BBD"/>
    <property type="match status" value="1"/>
</dbReference>
<dbReference type="EMBL" id="CP144694">
    <property type="protein sequence ID" value="WVZ04377.1"/>
    <property type="molecule type" value="Genomic_DNA"/>
</dbReference>
<sequence length="979" mass="111637">MADSEDTGSQVSDSSFESSELDLQKAFFYLMNESEKLDVAHKKLKKEHNELKLKYDKLLDDEVVLRDRVNTLEIKLSDANATVQPEPTKSKESLWYLDSGCSRHMTGDKKRFISFVKKKQGFVTYGDNNKGRIMGTGEIGGGNTLTIKDVLYVEGLKHNLLSISQLCDKGLKVTFESDKCTFYFKNSAEIALQGVRHNNIYLIDIESASSHSITCLVAKEENPWLWHKRAAHIHMQHLNKLISKDLLIGLPKLKFEKDKLCFACQKGKQTKSSFSSKSIISTSKPLELLHMDLFGLSRIKSFGGNYYALVIVDDYSRLTWTFFLTLKSEAFKAFRTFTKRIQNEKDLKIKTLRSDHGGEFENESFGKFCEEYGIAHYFSAPRTPQQNGVVERKNRSLEELARTLMNESNVPKYFWADTVSTACYVLNRMLIRPVLKLTPYELLNGRKPNISHLKIFGCKCFVLNNGKDNLGKFDAKSDEAIFLGYSLTSKAYRVFNKRTLIIEESMHVVFDEIVDLEVNPLESNKPIVGDEDYLREAVEEMYLNENYPPELQETPQAVDSKSYQQPRGLSLDNIIGDISKGVTTRHNLNNFCLTVAFVSQIEPKNIKEALQDDKWCMSMQEELNQFERNEVSERIPKQDEFQVIGTKWVFRNKLDEDGNITKNRVRLVAKGNCQKEGIDYDETYAPVARLEAIRLLLAYASLMKFKLYQMDVKSAFLNGFITSAKGFGFLILAFGFPVLVDGGCVGDRPAATDQLFVEEVMNLVELHPGKHTYVPVTRKGYWQFDMGDVLIGRYCAGGRSDIADLGTSLLAGPMCIKEEVYVSQSPGFEDFRIPDHVYKLKKALYGLKQAHRSWYERLSTFLNDNEFSRGKVDSTLFIKKVGKHILIVQVYVDDIIFGSTDDSLCEEFAKIMQGEFEMSMMGELNFFLGLQIKQINGGTFISQTKYYREILKKFGMDSCKETSTPMGTSCYLDKDENGK</sequence>
<keyword evidence="2" id="KW-0479">Metal-binding</keyword>
<dbReference type="InterPro" id="IPR039537">
    <property type="entry name" value="Retrotran_Ty1/copia-like"/>
</dbReference>
<dbReference type="PANTHER" id="PTHR42648">
    <property type="entry name" value="TRANSPOSASE, PUTATIVE-RELATED"/>
    <property type="match status" value="1"/>
</dbReference>
<dbReference type="InterPro" id="IPR054722">
    <property type="entry name" value="PolX-like_BBD"/>
</dbReference>
<proteinExistence type="predicted"/>
<feature type="coiled-coil region" evidence="5">
    <location>
        <begin position="34"/>
        <end position="61"/>
    </location>
</feature>
<protein>
    <recommendedName>
        <fullName evidence="6">Integrase catalytic domain-containing protein</fullName>
    </recommendedName>
</protein>
<dbReference type="InterPro" id="IPR001584">
    <property type="entry name" value="Integrase_cat-core"/>
</dbReference>
<evidence type="ECO:0000313" key="7">
    <source>
        <dbReference type="EMBL" id="WVZ04377.1"/>
    </source>
</evidence>
<dbReference type="Pfam" id="PF07727">
    <property type="entry name" value="RVT_2"/>
    <property type="match status" value="2"/>
</dbReference>
<dbReference type="Pfam" id="PF13976">
    <property type="entry name" value="gag_pre-integrs"/>
    <property type="match status" value="1"/>
</dbReference>
<evidence type="ECO:0000256" key="3">
    <source>
        <dbReference type="ARBA" id="ARBA00022750"/>
    </source>
</evidence>
<dbReference type="GO" id="GO:0015074">
    <property type="term" value="P:DNA integration"/>
    <property type="evidence" value="ECO:0007669"/>
    <property type="project" value="InterPro"/>
</dbReference>
<dbReference type="InterPro" id="IPR043502">
    <property type="entry name" value="DNA/RNA_pol_sf"/>
</dbReference>
<dbReference type="Gene3D" id="3.30.420.10">
    <property type="entry name" value="Ribonuclease H-like superfamily/Ribonuclease H"/>
    <property type="match status" value="1"/>
</dbReference>
<accession>A0AAQ3N7K4</accession>
<dbReference type="GO" id="GO:0004190">
    <property type="term" value="F:aspartic-type endopeptidase activity"/>
    <property type="evidence" value="ECO:0007669"/>
    <property type="project" value="UniProtKB-KW"/>
</dbReference>
<evidence type="ECO:0000259" key="6">
    <source>
        <dbReference type="PROSITE" id="PS50994"/>
    </source>
</evidence>
<keyword evidence="8" id="KW-1185">Reference proteome</keyword>
<name>A0AAQ3N7K4_VIGMU</name>
<evidence type="ECO:0000256" key="5">
    <source>
        <dbReference type="SAM" id="Coils"/>
    </source>
</evidence>
<dbReference type="PROSITE" id="PS50994">
    <property type="entry name" value="INTEGRASE"/>
    <property type="match status" value="1"/>
</dbReference>
<dbReference type="SUPFAM" id="SSF53098">
    <property type="entry name" value="Ribonuclease H-like"/>
    <property type="match status" value="1"/>
</dbReference>
<dbReference type="InterPro" id="IPR021109">
    <property type="entry name" value="Peptidase_aspartic_dom_sf"/>
</dbReference>